<sequence length="277" mass="30315">MRKRPRLLAGVAVVIGALLASTPAQAAQGTSKTYKTVFTAVDGAGPDAKPVTKPSRQIPKSLEDRRRAVKSAPESPEEVEKRRLSLIRQSKRKGIYTPDSNSPQFCHNSLSGSQKEMHKAVDHWRYCDIQRYTVEYKECENGKCTTVGKINFRGTLAGTGQQGLNESDRQLHFEALLDDPRDYGADPRLMTKPLTLGMVCAVIKPRGAEPCQHGGSNGRSDSIEKWIANGYARWDFKFPADSLTDRDKLTHIDFNLIGSPGAAVPAEGSWESSSGGA</sequence>
<keyword evidence="4" id="KW-1185">Reference proteome</keyword>
<dbReference type="RefSeq" id="WP_184349228.1">
    <property type="nucleotide sequence ID" value="NZ_JACHJH010000003.1"/>
</dbReference>
<evidence type="ECO:0000313" key="4">
    <source>
        <dbReference type="Proteomes" id="UP000556084"/>
    </source>
</evidence>
<comment type="caution">
    <text evidence="3">The sequence shown here is derived from an EMBL/GenBank/DDBJ whole genome shotgun (WGS) entry which is preliminary data.</text>
</comment>
<accession>A0A7W7LNI9</accession>
<proteinExistence type="predicted"/>
<gene>
    <name evidence="3" type="ORF">FHS39_002400</name>
</gene>
<dbReference type="Proteomes" id="UP000556084">
    <property type="component" value="Unassembled WGS sequence"/>
</dbReference>
<dbReference type="AlphaFoldDB" id="A0A7W7LNI9"/>
<feature type="region of interest" description="Disordered" evidence="1">
    <location>
        <begin position="43"/>
        <end position="82"/>
    </location>
</feature>
<name>A0A7W7LNI9_9ACTN</name>
<reference evidence="3 4" key="1">
    <citation type="submission" date="2020-08" db="EMBL/GenBank/DDBJ databases">
        <title>Genomic Encyclopedia of Type Strains, Phase III (KMG-III): the genomes of soil and plant-associated and newly described type strains.</title>
        <authorList>
            <person name="Whitman W."/>
        </authorList>
    </citation>
    <scope>NUCLEOTIDE SEQUENCE [LARGE SCALE GENOMIC DNA]</scope>
    <source>
        <strain evidence="3 4">CECT 3266</strain>
    </source>
</reference>
<protein>
    <recommendedName>
        <fullName evidence="5">Secreted protein</fullName>
    </recommendedName>
</protein>
<organism evidence="3 4">
    <name type="scientific">Streptomyces olivoverticillatus</name>
    <dbReference type="NCBI Taxonomy" id="66427"/>
    <lineage>
        <taxon>Bacteria</taxon>
        <taxon>Bacillati</taxon>
        <taxon>Actinomycetota</taxon>
        <taxon>Actinomycetes</taxon>
        <taxon>Kitasatosporales</taxon>
        <taxon>Streptomycetaceae</taxon>
        <taxon>Streptomyces</taxon>
    </lineage>
</organism>
<evidence type="ECO:0000256" key="1">
    <source>
        <dbReference type="SAM" id="MobiDB-lite"/>
    </source>
</evidence>
<feature type="chain" id="PRO_5031361971" description="Secreted protein" evidence="2">
    <location>
        <begin position="27"/>
        <end position="277"/>
    </location>
</feature>
<keyword evidence="2" id="KW-0732">Signal</keyword>
<dbReference type="EMBL" id="JACHJH010000003">
    <property type="protein sequence ID" value="MBB4893369.1"/>
    <property type="molecule type" value="Genomic_DNA"/>
</dbReference>
<evidence type="ECO:0000313" key="3">
    <source>
        <dbReference type="EMBL" id="MBB4893369.1"/>
    </source>
</evidence>
<evidence type="ECO:0008006" key="5">
    <source>
        <dbReference type="Google" id="ProtNLM"/>
    </source>
</evidence>
<feature type="signal peptide" evidence="2">
    <location>
        <begin position="1"/>
        <end position="26"/>
    </location>
</feature>
<evidence type="ECO:0000256" key="2">
    <source>
        <dbReference type="SAM" id="SignalP"/>
    </source>
</evidence>